<proteinExistence type="predicted"/>
<evidence type="ECO:0000313" key="2">
    <source>
        <dbReference type="Proteomes" id="UP000829398"/>
    </source>
</evidence>
<accession>A0ACB8N4P0</accession>
<dbReference type="EMBL" id="CM039171">
    <property type="protein sequence ID" value="KAH9792559.1"/>
    <property type="molecule type" value="Genomic_DNA"/>
</dbReference>
<dbReference type="Proteomes" id="UP000829398">
    <property type="component" value="Chromosome 2"/>
</dbReference>
<protein>
    <submittedName>
        <fullName evidence="1">Uncharacterized protein</fullName>
    </submittedName>
</protein>
<evidence type="ECO:0000313" key="1">
    <source>
        <dbReference type="EMBL" id="KAH9792559.1"/>
    </source>
</evidence>
<gene>
    <name evidence="1" type="ORF">KPL71_004171</name>
</gene>
<comment type="caution">
    <text evidence="1">The sequence shown here is derived from an EMBL/GenBank/DDBJ whole genome shotgun (WGS) entry which is preliminary data.</text>
</comment>
<sequence>MADDRDRAIRDYDVVTPQVVHPGIIRPKVNAVNFELKPMMFQMLQTVGQFNGLPNEDPHLHLKLFLEVSDAFKIAGATQDALRLRLFSYSLRDRARAWLNLLPSNSITTWNELADKFLMKYFPPTKNAKLRNEITSFHQLEDESLYEAWERFKELLKRCPHHGIPCCIQLETFYSGLNPSIRLMVDASANRALLSKSYTEAYEILERIINNNYQWPSAKQPAARRLAGVHNIDAITALSAQVTSLTNMVKALISAPAAVKQVAELSCVYCGERHDFDNCPGNPASVNYVGNFNRQPQNNPYSNTYNPSWKQHPNFAWSNQNRNAPALNGQNRNPQPPGFHQQSQGQKHNCQDPITSLEALIKEYITKNEAILQSQDVSLRNLENQMGQLATAMSCRTQGSLPSNTKDPRREGKEHCKVINLRSGKNVDTPVDVTKNGMEFNSAQKLPQNGSMLQQPPLQDTGYMGQATATAEEVQPKHAEKEVATPVVTTCTKPNKPSLISPEATQQFRHPPPFPQRSHAYPEGKIEDVLVKVDKFIFLVDFIVLDFEADKEVPIILGRHFLATGKTLIDVHKGELTMRVNDQQVTFNVLEAMRNPDEVEDCNFLSVVDFVVADRMDRCCSNKLDKVTTFEDVEEEDIAAIQTDWMDKQQTDRHNRFIEHLNLADREVKITLPSIESPRSFELKLLPSHLKYAYLGQNNTLPVIISSTLDAGQEQSLVDLLGKYRRAIGWTMADIKGISLSICMHNILLEDCSSNSVEHQRRLNPIMKEVVEKEIIKWLDDGIRGGHGWVWVGF</sequence>
<keyword evidence="2" id="KW-1185">Reference proteome</keyword>
<reference evidence="2" key="1">
    <citation type="journal article" date="2023" name="Hortic. Res.">
        <title>A chromosome-level phased genome enabling allele-level studies in sweet orange: a case study on citrus Huanglongbing tolerance.</title>
        <authorList>
            <person name="Wu B."/>
            <person name="Yu Q."/>
            <person name="Deng Z."/>
            <person name="Duan Y."/>
            <person name="Luo F."/>
            <person name="Gmitter F. Jr."/>
        </authorList>
    </citation>
    <scope>NUCLEOTIDE SEQUENCE [LARGE SCALE GENOMIC DNA]</scope>
    <source>
        <strain evidence="2">cv. Valencia</strain>
    </source>
</reference>
<organism evidence="1 2">
    <name type="scientific">Citrus sinensis</name>
    <name type="common">Sweet orange</name>
    <name type="synonym">Citrus aurantium var. sinensis</name>
    <dbReference type="NCBI Taxonomy" id="2711"/>
    <lineage>
        <taxon>Eukaryota</taxon>
        <taxon>Viridiplantae</taxon>
        <taxon>Streptophyta</taxon>
        <taxon>Embryophyta</taxon>
        <taxon>Tracheophyta</taxon>
        <taxon>Spermatophyta</taxon>
        <taxon>Magnoliopsida</taxon>
        <taxon>eudicotyledons</taxon>
        <taxon>Gunneridae</taxon>
        <taxon>Pentapetalae</taxon>
        <taxon>rosids</taxon>
        <taxon>malvids</taxon>
        <taxon>Sapindales</taxon>
        <taxon>Rutaceae</taxon>
        <taxon>Aurantioideae</taxon>
        <taxon>Citrus</taxon>
    </lineage>
</organism>
<name>A0ACB8N4P0_CITSI</name>